<dbReference type="InterPro" id="IPR013103">
    <property type="entry name" value="RVT_2"/>
</dbReference>
<comment type="caution">
    <text evidence="3">The sequence shown here is derived from an EMBL/GenBank/DDBJ whole genome shotgun (WGS) entry which is preliminary data.</text>
</comment>
<gene>
    <name evidence="3" type="ORF">BIFBRE_05080</name>
</gene>
<evidence type="ECO:0000313" key="3">
    <source>
        <dbReference type="EMBL" id="EFE88071.1"/>
    </source>
</evidence>
<protein>
    <submittedName>
        <fullName evidence="3">Reverse transcriptase (RNA-dependent DNA polymerase)</fullName>
    </submittedName>
</protein>
<reference evidence="3 4" key="1">
    <citation type="submission" date="2010-02" db="EMBL/GenBank/DDBJ databases">
        <authorList>
            <person name="Weinstock G."/>
            <person name="Sodergren E."/>
            <person name="Clifton S."/>
            <person name="Fulton L."/>
            <person name="Fulton B."/>
            <person name="Courtney L."/>
            <person name="Fronick C."/>
            <person name="Harrison M."/>
            <person name="Strong C."/>
            <person name="Farmer C."/>
            <person name="Delahaunty K."/>
            <person name="Markovic C."/>
            <person name="Hall O."/>
            <person name="Minx P."/>
            <person name="Tomlinson C."/>
            <person name="Mitreva M."/>
            <person name="Nelson J."/>
            <person name="Hou S."/>
            <person name="Wollam A."/>
            <person name="Pepin K.H."/>
            <person name="Johnson M."/>
            <person name="Bhonagiri V."/>
            <person name="Zhang X."/>
            <person name="Suruliraj S."/>
            <person name="Warren W."/>
            <person name="Chinwalla A."/>
            <person name="Mardis E.R."/>
            <person name="Wilson R.K."/>
        </authorList>
    </citation>
    <scope>NUCLEOTIDE SEQUENCE [LARGE SCALE GENOMIC DNA]</scope>
    <source>
        <strain evidence="3 4">DSM 20213</strain>
    </source>
</reference>
<keyword evidence="4" id="KW-1185">Reference proteome</keyword>
<feature type="compositionally biased region" description="Polar residues" evidence="1">
    <location>
        <begin position="67"/>
        <end position="81"/>
    </location>
</feature>
<keyword evidence="3" id="KW-0695">RNA-directed DNA polymerase</keyword>
<sequence length="153" mass="17031">PTRAAHVASSSQEATSALLKDLEREFELKDLGDLHYFLGIEVKKSGDGLILSQEKYARDIIKRTNMSNSKSVSTPLSSTEKLSIEAGDQLSPQDSTNYRSVVGALQYLTLTRPDISFAVNKMCQFLHSPTTSHWSALKRILRYVQGTLTLELQ</sequence>
<dbReference type="PANTHER" id="PTHR11439:SF455">
    <property type="entry name" value="RLK (RECEPTOR-LIKE PROTEIN KINASE) 8, PUTATIVE-RELATED"/>
    <property type="match status" value="1"/>
</dbReference>
<keyword evidence="3" id="KW-0808">Transferase</keyword>
<accession>D4BSI8</accession>
<dbReference type="SUPFAM" id="SSF56672">
    <property type="entry name" value="DNA/RNA polymerases"/>
    <property type="match status" value="1"/>
</dbReference>
<dbReference type="PANTHER" id="PTHR11439">
    <property type="entry name" value="GAG-POL-RELATED RETROTRANSPOSON"/>
    <property type="match status" value="1"/>
</dbReference>
<dbReference type="Proteomes" id="UP000003191">
    <property type="component" value="Unassembled WGS sequence"/>
</dbReference>
<keyword evidence="3" id="KW-0548">Nucleotidyltransferase</keyword>
<dbReference type="AlphaFoldDB" id="D4BSI8"/>
<dbReference type="GO" id="GO:0003964">
    <property type="term" value="F:RNA-directed DNA polymerase activity"/>
    <property type="evidence" value="ECO:0007669"/>
    <property type="project" value="UniProtKB-KW"/>
</dbReference>
<organism evidence="3 4">
    <name type="scientific">Bifidobacterium breve DSM 20213 = JCM 1192</name>
    <dbReference type="NCBI Taxonomy" id="518634"/>
    <lineage>
        <taxon>Bacteria</taxon>
        <taxon>Bacillati</taxon>
        <taxon>Actinomycetota</taxon>
        <taxon>Actinomycetes</taxon>
        <taxon>Bifidobacteriales</taxon>
        <taxon>Bifidobacteriaceae</taxon>
        <taxon>Bifidobacterium</taxon>
    </lineage>
</organism>
<dbReference type="Pfam" id="PF07727">
    <property type="entry name" value="RVT_2"/>
    <property type="match status" value="1"/>
</dbReference>
<feature type="non-terminal residue" evidence="3">
    <location>
        <position position="1"/>
    </location>
</feature>
<dbReference type="HOGENOM" id="CLU_001650_8_1_11"/>
<feature type="domain" description="Reverse transcriptase Ty1/copia-type" evidence="2">
    <location>
        <begin position="12"/>
        <end position="76"/>
    </location>
</feature>
<proteinExistence type="predicted"/>
<evidence type="ECO:0000256" key="1">
    <source>
        <dbReference type="SAM" id="MobiDB-lite"/>
    </source>
</evidence>
<dbReference type="InterPro" id="IPR043502">
    <property type="entry name" value="DNA/RNA_pol_sf"/>
</dbReference>
<evidence type="ECO:0000259" key="2">
    <source>
        <dbReference type="Pfam" id="PF07727"/>
    </source>
</evidence>
<feature type="region of interest" description="Disordered" evidence="1">
    <location>
        <begin position="67"/>
        <end position="92"/>
    </location>
</feature>
<evidence type="ECO:0000313" key="4">
    <source>
        <dbReference type="Proteomes" id="UP000003191"/>
    </source>
</evidence>
<dbReference type="EMBL" id="ACCG02000044">
    <property type="protein sequence ID" value="EFE88071.1"/>
    <property type="molecule type" value="Genomic_DNA"/>
</dbReference>
<name>D4BSI8_BIFBR</name>